<keyword evidence="10" id="KW-0479">Metal-binding</keyword>
<dbReference type="Gene3D" id="3.90.190.20">
    <property type="entry name" value="Mur ligase, C-terminal domain"/>
    <property type="match status" value="1"/>
</dbReference>
<comment type="caution">
    <text evidence="21">The sequence shown here is derived from an EMBL/GenBank/DDBJ whole genome shotgun (WGS) entry which is preliminary data.</text>
</comment>
<comment type="catalytic activity">
    <reaction evidence="1">
        <text>(7,8-dihydropterin-6-yl)methyl diphosphate + 4-aminobenzoate = 7,8-dihydropteroate + diphosphate</text>
        <dbReference type="Rhea" id="RHEA:19949"/>
        <dbReference type="ChEBI" id="CHEBI:17836"/>
        <dbReference type="ChEBI" id="CHEBI:17839"/>
        <dbReference type="ChEBI" id="CHEBI:33019"/>
        <dbReference type="ChEBI" id="CHEBI:72950"/>
        <dbReference type="EC" id="2.5.1.15"/>
    </reaction>
</comment>
<evidence type="ECO:0000256" key="1">
    <source>
        <dbReference type="ARBA" id="ARBA00000012"/>
    </source>
</evidence>
<sequence length="397" mass="43671">MDKQESLAYLEKLEEKGIILGLERIEKFLSLLGNPERSFKSVHIAGTNGKGSTAAMLSSILQQAGYKTGLYTSPHLREFNERIQVNGKNIQDENFTRLISELKKMKEENNISLTYFEFTTALAFKYFAEQEIDFAVVEVGVGGRLDATNVIRPEACAITNISLEHQAHLGNTLEKIAYEKAGIVKEGIPLITTEQNPNVLEIFKKICEEKNSKLIILDKPFEGNLPLPGKHQQWNAVLAIEVAKQLGLSKKDIEKGLAVAHWPARFEIIQKKCPIVLDVAHNPAGAKVLAETITTKFPGKKVLLVLGVASGKEMAGIAKQLAPLAEKVFVCTPEFRGMKLSQTLENVKQFNSNAISFQSVGEAVSKAIEECEGIVVVCGSHFTVGEALESLSTHKNE</sequence>
<dbReference type="NCBIfam" id="TIGR01499">
    <property type="entry name" value="folC"/>
    <property type="match status" value="1"/>
</dbReference>
<dbReference type="SUPFAM" id="SSF53244">
    <property type="entry name" value="MurD-like peptide ligases, peptide-binding domain"/>
    <property type="match status" value="1"/>
</dbReference>
<protein>
    <recommendedName>
        <fullName evidence="18">Probable bifunctional folylpolyglutamate synthase/dihydropteroate synthase</fullName>
        <ecNumber evidence="7">2.5.1.15</ecNumber>
        <ecNumber evidence="8">6.3.2.17</ecNumber>
    </recommendedName>
</protein>
<dbReference type="GO" id="GO:0004156">
    <property type="term" value="F:dihydropteroate synthase activity"/>
    <property type="evidence" value="ECO:0007669"/>
    <property type="project" value="UniProtKB-EC"/>
</dbReference>
<evidence type="ECO:0000256" key="18">
    <source>
        <dbReference type="ARBA" id="ARBA00068433"/>
    </source>
</evidence>
<comment type="similarity">
    <text evidence="5">Belongs to the folylpolyglutamate synthase family.</text>
</comment>
<feature type="domain" description="Mur ligase C-terminal" evidence="19">
    <location>
        <begin position="265"/>
        <end position="380"/>
    </location>
</feature>
<dbReference type="GO" id="GO:0005524">
    <property type="term" value="F:ATP binding"/>
    <property type="evidence" value="ECO:0007669"/>
    <property type="project" value="UniProtKB-KW"/>
</dbReference>
<dbReference type="PROSITE" id="PS01012">
    <property type="entry name" value="FOLYLPOLYGLU_SYNT_2"/>
    <property type="match status" value="1"/>
</dbReference>
<comment type="cofactor">
    <cofactor evidence="2">
        <name>Mg(2+)</name>
        <dbReference type="ChEBI" id="CHEBI:18420"/>
    </cofactor>
</comment>
<proteinExistence type="inferred from homology"/>
<comment type="pathway">
    <text evidence="3">Cofactor biosynthesis; tetrahydrofolate biosynthesis; 7,8-dihydrofolate from 2-amino-4-hydroxy-6-hydroxymethyl-7,8-dihydropteridine diphosphate and 4-aminobenzoate: step 1/2.</text>
</comment>
<evidence type="ECO:0000256" key="2">
    <source>
        <dbReference type="ARBA" id="ARBA00001946"/>
    </source>
</evidence>
<comment type="similarity">
    <text evidence="6">In the C-terminal section; belongs to the DHPS family.</text>
</comment>
<keyword evidence="14" id="KW-0289">Folate biosynthesis</keyword>
<evidence type="ECO:0000313" key="21">
    <source>
        <dbReference type="EMBL" id="MAG22168.1"/>
    </source>
</evidence>
<dbReference type="GO" id="GO:0008841">
    <property type="term" value="F:dihydrofolate synthase activity"/>
    <property type="evidence" value="ECO:0007669"/>
    <property type="project" value="TreeGrafter"/>
</dbReference>
<dbReference type="EMBL" id="NZBU01000008">
    <property type="protein sequence ID" value="MAG22168.1"/>
    <property type="molecule type" value="Genomic_DNA"/>
</dbReference>
<evidence type="ECO:0000256" key="13">
    <source>
        <dbReference type="ARBA" id="ARBA00022842"/>
    </source>
</evidence>
<dbReference type="Proteomes" id="UP000226592">
    <property type="component" value="Unassembled WGS sequence"/>
</dbReference>
<dbReference type="Pfam" id="PF08245">
    <property type="entry name" value="Mur_ligase_M"/>
    <property type="match status" value="1"/>
</dbReference>
<evidence type="ECO:0000256" key="3">
    <source>
        <dbReference type="ARBA" id="ARBA00004763"/>
    </source>
</evidence>
<evidence type="ECO:0000256" key="8">
    <source>
        <dbReference type="ARBA" id="ARBA00013025"/>
    </source>
</evidence>
<keyword evidence="9" id="KW-0436">Ligase</keyword>
<dbReference type="GO" id="GO:0046872">
    <property type="term" value="F:metal ion binding"/>
    <property type="evidence" value="ECO:0007669"/>
    <property type="project" value="UniProtKB-KW"/>
</dbReference>
<keyword evidence="12" id="KW-0067">ATP-binding</keyword>
<reference evidence="22" key="1">
    <citation type="submission" date="2017-09" db="EMBL/GenBank/DDBJ databases">
        <title>The Reconstruction of 2,631 Draft Metagenome-Assembled Genomes from the Global Oceans.</title>
        <authorList>
            <person name="Tully B.J."/>
            <person name="Graham E.D."/>
            <person name="Heidelberg J.F."/>
        </authorList>
    </citation>
    <scope>NUCLEOTIDE SEQUENCE [LARGE SCALE GENOMIC DNA]</scope>
</reference>
<dbReference type="PANTHER" id="PTHR11136">
    <property type="entry name" value="FOLYLPOLYGLUTAMATE SYNTHASE-RELATED"/>
    <property type="match status" value="1"/>
</dbReference>
<evidence type="ECO:0000259" key="19">
    <source>
        <dbReference type="Pfam" id="PF02875"/>
    </source>
</evidence>
<evidence type="ECO:0000256" key="9">
    <source>
        <dbReference type="ARBA" id="ARBA00022598"/>
    </source>
</evidence>
<comment type="catalytic activity">
    <reaction evidence="15">
        <text>(6S)-5,6,7,8-tetrahydrofolyl-(gamma-L-Glu)(n) + L-glutamate + ATP = (6S)-5,6,7,8-tetrahydrofolyl-(gamma-L-Glu)(n+1) + ADP + phosphate + H(+)</text>
        <dbReference type="Rhea" id="RHEA:10580"/>
        <dbReference type="Rhea" id="RHEA-COMP:14738"/>
        <dbReference type="Rhea" id="RHEA-COMP:14740"/>
        <dbReference type="ChEBI" id="CHEBI:15378"/>
        <dbReference type="ChEBI" id="CHEBI:29985"/>
        <dbReference type="ChEBI" id="CHEBI:30616"/>
        <dbReference type="ChEBI" id="CHEBI:43474"/>
        <dbReference type="ChEBI" id="CHEBI:141005"/>
        <dbReference type="ChEBI" id="CHEBI:456216"/>
        <dbReference type="EC" id="6.3.2.17"/>
    </reaction>
</comment>
<comment type="pathway">
    <text evidence="4">Cofactor biosynthesis; tetrahydrofolylpolyglutamate biosynthesis.</text>
</comment>
<evidence type="ECO:0000259" key="20">
    <source>
        <dbReference type="Pfam" id="PF08245"/>
    </source>
</evidence>
<gene>
    <name evidence="21" type="ORF">CL943_02590</name>
</gene>
<dbReference type="GO" id="GO:0005737">
    <property type="term" value="C:cytoplasm"/>
    <property type="evidence" value="ECO:0007669"/>
    <property type="project" value="TreeGrafter"/>
</dbReference>
<dbReference type="PROSITE" id="PS01011">
    <property type="entry name" value="FOLYLPOLYGLU_SYNT_1"/>
    <property type="match status" value="1"/>
</dbReference>
<dbReference type="PIRSF" id="PIRSF001563">
    <property type="entry name" value="Folylpolyglu_synth"/>
    <property type="match status" value="1"/>
</dbReference>
<evidence type="ECO:0000256" key="4">
    <source>
        <dbReference type="ARBA" id="ARBA00005150"/>
    </source>
</evidence>
<dbReference type="InterPro" id="IPR001645">
    <property type="entry name" value="Folylpolyglutamate_synth"/>
</dbReference>
<dbReference type="FunFam" id="3.40.1190.10:FF:000011">
    <property type="entry name" value="Folylpolyglutamate synthase/dihydrofolate synthase"/>
    <property type="match status" value="1"/>
</dbReference>
<comment type="similarity">
    <text evidence="17">In the N-terminal section; belongs to the folylpolyglutamate synthase family.</text>
</comment>
<dbReference type="SUPFAM" id="SSF53623">
    <property type="entry name" value="MurD-like peptide ligases, catalytic domain"/>
    <property type="match status" value="1"/>
</dbReference>
<evidence type="ECO:0000256" key="12">
    <source>
        <dbReference type="ARBA" id="ARBA00022840"/>
    </source>
</evidence>
<evidence type="ECO:0000313" key="22">
    <source>
        <dbReference type="Proteomes" id="UP000226592"/>
    </source>
</evidence>
<feature type="domain" description="Mur ligase central" evidence="20">
    <location>
        <begin position="44"/>
        <end position="186"/>
    </location>
</feature>
<dbReference type="GO" id="GO:0004326">
    <property type="term" value="F:tetrahydrofolylpolyglutamate synthase activity"/>
    <property type="evidence" value="ECO:0007669"/>
    <property type="project" value="UniProtKB-EC"/>
</dbReference>
<dbReference type="InterPro" id="IPR036565">
    <property type="entry name" value="Mur-like_cat_sf"/>
</dbReference>
<dbReference type="EC" id="6.3.2.17" evidence="8"/>
<dbReference type="InterPro" id="IPR018109">
    <property type="entry name" value="Folylpolyglutamate_synth_CS"/>
</dbReference>
<keyword evidence="13" id="KW-0460">Magnesium</keyword>
<dbReference type="Gene3D" id="3.40.1190.10">
    <property type="entry name" value="Mur-like, catalytic domain"/>
    <property type="match status" value="1"/>
</dbReference>
<name>A0A2D6M166_9ARCH</name>
<evidence type="ECO:0000256" key="11">
    <source>
        <dbReference type="ARBA" id="ARBA00022741"/>
    </source>
</evidence>
<dbReference type="PANTHER" id="PTHR11136:SF0">
    <property type="entry name" value="DIHYDROFOLATE SYNTHETASE-RELATED"/>
    <property type="match status" value="1"/>
</dbReference>
<organism evidence="21 22">
    <name type="scientific">Candidatus Iainarchaeum sp</name>
    <dbReference type="NCBI Taxonomy" id="3101447"/>
    <lineage>
        <taxon>Archaea</taxon>
        <taxon>Candidatus Iainarchaeota</taxon>
        <taxon>Candidatus Iainarchaeia</taxon>
        <taxon>Candidatus Iainarchaeales</taxon>
        <taxon>Candidatus Iainarchaeaceae</taxon>
        <taxon>Candidatus Iainarchaeum</taxon>
    </lineage>
</organism>
<keyword evidence="11" id="KW-0547">Nucleotide-binding</keyword>
<evidence type="ECO:0000256" key="6">
    <source>
        <dbReference type="ARBA" id="ARBA00009951"/>
    </source>
</evidence>
<evidence type="ECO:0000256" key="15">
    <source>
        <dbReference type="ARBA" id="ARBA00047493"/>
    </source>
</evidence>
<evidence type="ECO:0000256" key="14">
    <source>
        <dbReference type="ARBA" id="ARBA00022909"/>
    </source>
</evidence>
<evidence type="ECO:0000256" key="5">
    <source>
        <dbReference type="ARBA" id="ARBA00008276"/>
    </source>
</evidence>
<dbReference type="AlphaFoldDB" id="A0A2D6M166"/>
<comment type="function">
    <text evidence="16">Can complement an H.volcanii mutant strain that is thymidine auxotroph because it lacks the two dihydrofolate reductase genes encoded by hdrA and hdrB.</text>
</comment>
<dbReference type="InterPro" id="IPR004101">
    <property type="entry name" value="Mur_ligase_C"/>
</dbReference>
<dbReference type="Pfam" id="PF02875">
    <property type="entry name" value="Mur_ligase_C"/>
    <property type="match status" value="1"/>
</dbReference>
<evidence type="ECO:0000256" key="7">
    <source>
        <dbReference type="ARBA" id="ARBA00012458"/>
    </source>
</evidence>
<evidence type="ECO:0000256" key="16">
    <source>
        <dbReference type="ARBA" id="ARBA00057011"/>
    </source>
</evidence>
<dbReference type="InterPro" id="IPR036615">
    <property type="entry name" value="Mur_ligase_C_dom_sf"/>
</dbReference>
<dbReference type="EC" id="2.5.1.15" evidence="7"/>
<evidence type="ECO:0000256" key="17">
    <source>
        <dbReference type="ARBA" id="ARBA00060901"/>
    </source>
</evidence>
<dbReference type="GO" id="GO:0046656">
    <property type="term" value="P:folic acid biosynthetic process"/>
    <property type="evidence" value="ECO:0007669"/>
    <property type="project" value="UniProtKB-KW"/>
</dbReference>
<dbReference type="InterPro" id="IPR013221">
    <property type="entry name" value="Mur_ligase_cen"/>
</dbReference>
<accession>A0A2D6M166</accession>
<evidence type="ECO:0000256" key="10">
    <source>
        <dbReference type="ARBA" id="ARBA00022723"/>
    </source>
</evidence>